<sequence>MDHKERIHKIQKSPSIYSPKKKNYLSRGECPWNYKRPEVHTIDEKMNEIRKWAMRHRAKSAPAAPTGIMAYFSSPPPQPEPEPISPITEEDAEKSPELAQLKEVQEAGDPNF</sequence>
<evidence type="ECO:0000313" key="2">
    <source>
        <dbReference type="EMBL" id="KAG0577953.1"/>
    </source>
</evidence>
<feature type="region of interest" description="Disordered" evidence="1">
    <location>
        <begin position="1"/>
        <end position="28"/>
    </location>
</feature>
<dbReference type="Proteomes" id="UP000822688">
    <property type="component" value="Chromosome 5"/>
</dbReference>
<evidence type="ECO:0000256" key="1">
    <source>
        <dbReference type="SAM" id="MobiDB-lite"/>
    </source>
</evidence>
<comment type="caution">
    <text evidence="2">The sequence shown here is derived from an EMBL/GenBank/DDBJ whole genome shotgun (WGS) entry which is preliminary data.</text>
</comment>
<feature type="compositionally biased region" description="Pro residues" evidence="1">
    <location>
        <begin position="74"/>
        <end position="84"/>
    </location>
</feature>
<organism evidence="2 3">
    <name type="scientific">Ceratodon purpureus</name>
    <name type="common">Fire moss</name>
    <name type="synonym">Dicranum purpureum</name>
    <dbReference type="NCBI Taxonomy" id="3225"/>
    <lineage>
        <taxon>Eukaryota</taxon>
        <taxon>Viridiplantae</taxon>
        <taxon>Streptophyta</taxon>
        <taxon>Embryophyta</taxon>
        <taxon>Bryophyta</taxon>
        <taxon>Bryophytina</taxon>
        <taxon>Bryopsida</taxon>
        <taxon>Dicranidae</taxon>
        <taxon>Pseudoditrichales</taxon>
        <taxon>Ditrichaceae</taxon>
        <taxon>Ceratodon</taxon>
    </lineage>
</organism>
<name>A0A8T0I6B9_CERPU</name>
<keyword evidence="3" id="KW-1185">Reference proteome</keyword>
<reference evidence="2" key="1">
    <citation type="submission" date="2020-06" db="EMBL/GenBank/DDBJ databases">
        <title>WGS assembly of Ceratodon purpureus strain R40.</title>
        <authorList>
            <person name="Carey S.B."/>
            <person name="Jenkins J."/>
            <person name="Shu S."/>
            <person name="Lovell J.T."/>
            <person name="Sreedasyam A."/>
            <person name="Maumus F."/>
            <person name="Tiley G.P."/>
            <person name="Fernandez-Pozo N."/>
            <person name="Barry K."/>
            <person name="Chen C."/>
            <person name="Wang M."/>
            <person name="Lipzen A."/>
            <person name="Daum C."/>
            <person name="Saski C.A."/>
            <person name="Payton A.C."/>
            <person name="Mcbreen J.C."/>
            <person name="Conrad R.E."/>
            <person name="Kollar L.M."/>
            <person name="Olsson S."/>
            <person name="Huttunen S."/>
            <person name="Landis J.B."/>
            <person name="Wickett N.J."/>
            <person name="Johnson M.G."/>
            <person name="Rensing S.A."/>
            <person name="Grimwood J."/>
            <person name="Schmutz J."/>
            <person name="Mcdaniel S.F."/>
        </authorList>
    </citation>
    <scope>NUCLEOTIDE SEQUENCE</scope>
    <source>
        <strain evidence="2">R40</strain>
    </source>
</reference>
<feature type="compositionally biased region" description="Basic residues" evidence="1">
    <location>
        <begin position="1"/>
        <end position="11"/>
    </location>
</feature>
<proteinExistence type="predicted"/>
<accession>A0A8T0I6B9</accession>
<protein>
    <submittedName>
        <fullName evidence="2">Uncharacterized protein</fullName>
    </submittedName>
</protein>
<dbReference type="EMBL" id="CM026425">
    <property type="protein sequence ID" value="KAG0577953.1"/>
    <property type="molecule type" value="Genomic_DNA"/>
</dbReference>
<gene>
    <name evidence="2" type="ORF">KC19_5G194400</name>
</gene>
<evidence type="ECO:0000313" key="3">
    <source>
        <dbReference type="Proteomes" id="UP000822688"/>
    </source>
</evidence>
<dbReference type="AlphaFoldDB" id="A0A8T0I6B9"/>
<feature type="region of interest" description="Disordered" evidence="1">
    <location>
        <begin position="67"/>
        <end position="112"/>
    </location>
</feature>